<reference evidence="1 2" key="1">
    <citation type="journal article" date="2020" name="Genomics">
        <title>Complete, high-quality genomes from long-read metagenomic sequencing of two wolf lichen thalli reveals enigmatic genome architecture.</title>
        <authorList>
            <person name="McKenzie S.K."/>
            <person name="Walston R.F."/>
            <person name="Allen J.L."/>
        </authorList>
    </citation>
    <scope>NUCLEOTIDE SEQUENCE [LARGE SCALE GENOMIC DNA]</scope>
    <source>
        <strain evidence="1">WasteWater1</strain>
    </source>
</reference>
<dbReference type="Pfam" id="PF12224">
    <property type="entry name" value="Amidoligase_2"/>
    <property type="match status" value="1"/>
</dbReference>
<name>A0A8H6FA80_9LECA</name>
<dbReference type="GeneID" id="59331882"/>
<dbReference type="InterPro" id="IPR022025">
    <property type="entry name" value="Amidoligase_2"/>
</dbReference>
<dbReference type="Proteomes" id="UP000593566">
    <property type="component" value="Unassembled WGS sequence"/>
</dbReference>
<sequence length="481" mass="55071">MINSTFQVTFGIEVECILAFHESLLRRYLATIKTDCKIIKTVPEDVRRKLNQVPQHYRDEDARRHDVSRQMYMGWGLTAPTAYPPERDNVSFQDQMDIHLETYGYRAYGGEVLHVAQTLFLPDEVEVHDSFNGANKYTDFSHWHVTHERGLVGLDKRDLMQRLERLSKAGAPGDLRKMLKQPSMTKDWDTHPLELVSRVLPYDSASIAEVHRHLKALQEGLAHFAFATKHCGLHVHIGLPVPTNHLAGTPPPTFTLPTLQHLAYIQVMYQAKISELHPTSRGDGTNIDLKSNLDNFYEEPEPLTDAEYTAMDARSKRSIDVLIQREDADSVILLVDAGEDPDVVFAEQPPTFSFKKAREKIFAKDMTIEKLSELMGGNEKWRIVNWKYVARTKGEARTLEFRQHEGTLSPVAVEHWTAFVVGLVRLAEHHSRFYGSAPDYDGSGYKYRELSEESSVWDLMETMELGESEEEYWRDVVASRA</sequence>
<keyword evidence="2" id="KW-1185">Reference proteome</keyword>
<protein>
    <submittedName>
        <fullName evidence="1">Uncharacterized protein</fullName>
    </submittedName>
</protein>
<dbReference type="AlphaFoldDB" id="A0A8H6FA80"/>
<evidence type="ECO:0000313" key="2">
    <source>
        <dbReference type="Proteomes" id="UP000593566"/>
    </source>
</evidence>
<dbReference type="PANTHER" id="PTHR36847:SF1">
    <property type="entry name" value="AMIDOLIGASE ENZYME"/>
    <property type="match status" value="1"/>
</dbReference>
<evidence type="ECO:0000313" key="1">
    <source>
        <dbReference type="EMBL" id="KAF6220339.1"/>
    </source>
</evidence>
<gene>
    <name evidence="1" type="ORF">HO133_003471</name>
</gene>
<proteinExistence type="predicted"/>
<organism evidence="1 2">
    <name type="scientific">Letharia lupina</name>
    <dbReference type="NCBI Taxonomy" id="560253"/>
    <lineage>
        <taxon>Eukaryota</taxon>
        <taxon>Fungi</taxon>
        <taxon>Dikarya</taxon>
        <taxon>Ascomycota</taxon>
        <taxon>Pezizomycotina</taxon>
        <taxon>Lecanoromycetes</taxon>
        <taxon>OSLEUM clade</taxon>
        <taxon>Lecanoromycetidae</taxon>
        <taxon>Lecanorales</taxon>
        <taxon>Lecanorineae</taxon>
        <taxon>Parmeliaceae</taxon>
        <taxon>Letharia</taxon>
    </lineage>
</organism>
<comment type="caution">
    <text evidence="1">The sequence shown here is derived from an EMBL/GenBank/DDBJ whole genome shotgun (WGS) entry which is preliminary data.</text>
</comment>
<dbReference type="PANTHER" id="PTHR36847">
    <property type="entry name" value="AMIDOLIGASE ENZYME"/>
    <property type="match status" value="1"/>
</dbReference>
<dbReference type="RefSeq" id="XP_037149774.1">
    <property type="nucleotide sequence ID" value="XM_037294393.1"/>
</dbReference>
<accession>A0A8H6FA80</accession>
<dbReference type="EMBL" id="JACCJB010000017">
    <property type="protein sequence ID" value="KAF6220339.1"/>
    <property type="molecule type" value="Genomic_DNA"/>
</dbReference>